<evidence type="ECO:0000256" key="1">
    <source>
        <dbReference type="ARBA" id="ARBA00009199"/>
    </source>
</evidence>
<dbReference type="InterPro" id="IPR036928">
    <property type="entry name" value="AS_sf"/>
</dbReference>
<sequence>MTACRMDAWSRRPRTAGQPWRRDYPDLSATEVAALVRAGRVAPADAVRAAFARLRETDGALRAFTAAWPRWALRRALLVEVALERGAVLPLAGVPIAVKPGSAATGPVTRRLLAAGAVAIGVTSAPVRAAHPWQTWGHTGRGPTVNPWRPDLVPGGSSAGSAVAVARGVVPLATASDGAGSTRVPAAWCGVIGFKPTTGRLPGPDRAGLTVPGPIVRHAADARLWWEVVTAPPDPLPPALPARRTARATRPVPVPGLYPPLGLTSGTTRLTGGDCAPGCGERAVWSSTLGFAEPEPEVLAVSRAAAERLAAAGVLHWLGVPVRLRDPEPAWLAARAPAAPGGSAGLGGPAGPGGTGRERGEAVAAVRAHNERALAWVLSQADLLLTPTTPNRPHPHAGPGEVRSVSLTWAVNLSGHPAVSVPAGRTGDGCPVGLQVIARPGEEERLLRVVTALEHLTR</sequence>
<dbReference type="SUPFAM" id="SSF75304">
    <property type="entry name" value="Amidase signature (AS) enzymes"/>
    <property type="match status" value="1"/>
</dbReference>
<dbReference type="PANTHER" id="PTHR11895:SF7">
    <property type="entry name" value="GLUTAMYL-TRNA(GLN) AMIDOTRANSFERASE SUBUNIT A, MITOCHONDRIAL"/>
    <property type="match status" value="1"/>
</dbReference>
<name>A0A2I2KIG2_9ACTN</name>
<dbReference type="Pfam" id="PF01425">
    <property type="entry name" value="Amidase"/>
    <property type="match status" value="2"/>
</dbReference>
<feature type="region of interest" description="Disordered" evidence="2">
    <location>
        <begin position="336"/>
        <end position="358"/>
    </location>
</feature>
<feature type="compositionally biased region" description="Gly residues" evidence="2">
    <location>
        <begin position="342"/>
        <end position="355"/>
    </location>
</feature>
<dbReference type="Proteomes" id="UP000234331">
    <property type="component" value="Unassembled WGS sequence"/>
</dbReference>
<feature type="domain" description="Amidase" evidence="3">
    <location>
        <begin position="366"/>
        <end position="447"/>
    </location>
</feature>
<evidence type="ECO:0000313" key="5">
    <source>
        <dbReference type="Proteomes" id="UP000234331"/>
    </source>
</evidence>
<dbReference type="InterPro" id="IPR000120">
    <property type="entry name" value="Amidase"/>
</dbReference>
<evidence type="ECO:0000256" key="2">
    <source>
        <dbReference type="SAM" id="MobiDB-lite"/>
    </source>
</evidence>
<evidence type="ECO:0000259" key="3">
    <source>
        <dbReference type="Pfam" id="PF01425"/>
    </source>
</evidence>
<keyword evidence="5" id="KW-1185">Reference proteome</keyword>
<proteinExistence type="inferred from homology"/>
<evidence type="ECO:0000313" key="4">
    <source>
        <dbReference type="EMBL" id="SNQ45444.1"/>
    </source>
</evidence>
<gene>
    <name evidence="4" type="ORF">FRACA_100012</name>
</gene>
<dbReference type="PANTHER" id="PTHR11895">
    <property type="entry name" value="TRANSAMIDASE"/>
    <property type="match status" value="1"/>
</dbReference>
<protein>
    <submittedName>
        <fullName evidence="4">Putative amidase</fullName>
    </submittedName>
</protein>
<comment type="similarity">
    <text evidence="1">Belongs to the amidase family.</text>
</comment>
<reference evidence="4 5" key="1">
    <citation type="submission" date="2017-06" db="EMBL/GenBank/DDBJ databases">
        <authorList>
            <person name="Kim H.J."/>
            <person name="Triplett B.A."/>
        </authorList>
    </citation>
    <scope>NUCLEOTIDE SEQUENCE [LARGE SCALE GENOMIC DNA]</scope>
    <source>
        <strain evidence="4">FRACA_ARgP5</strain>
    </source>
</reference>
<dbReference type="RefSeq" id="WP_279354578.1">
    <property type="nucleotide sequence ID" value="NZ_FZMO01000002.1"/>
</dbReference>
<dbReference type="GO" id="GO:0003824">
    <property type="term" value="F:catalytic activity"/>
    <property type="evidence" value="ECO:0007669"/>
    <property type="project" value="InterPro"/>
</dbReference>
<organism evidence="4 5">
    <name type="scientific">Frankia canadensis</name>
    <dbReference type="NCBI Taxonomy" id="1836972"/>
    <lineage>
        <taxon>Bacteria</taxon>
        <taxon>Bacillati</taxon>
        <taxon>Actinomycetota</taxon>
        <taxon>Actinomycetes</taxon>
        <taxon>Frankiales</taxon>
        <taxon>Frankiaceae</taxon>
        <taxon>Frankia</taxon>
    </lineage>
</organism>
<dbReference type="InterPro" id="IPR023631">
    <property type="entry name" value="Amidase_dom"/>
</dbReference>
<accession>A0A2I2KIG2</accession>
<dbReference type="AlphaFoldDB" id="A0A2I2KIG2"/>
<dbReference type="EMBL" id="FZMO01000002">
    <property type="protein sequence ID" value="SNQ45444.1"/>
    <property type="molecule type" value="Genomic_DNA"/>
</dbReference>
<feature type="domain" description="Amidase" evidence="3">
    <location>
        <begin position="108"/>
        <end position="231"/>
    </location>
</feature>
<dbReference type="Gene3D" id="3.90.1300.10">
    <property type="entry name" value="Amidase signature (AS) domain"/>
    <property type="match status" value="1"/>
</dbReference>